<sequence>MSNKVLFLKSGFPRAPLGLGIGRYVCQLQRVTLKFCKSSGSNKGMRDFLEHDLIDFSNQNPGIVVYVKPRRHRSPVIVAEYLNGERQWMNVSNYAREDIVKWMEVLRTQFHDGPKLRVRKFWHTEFPSIQGPWTPLTFRDPSHNLAQFPNKEIGAAVKTEPTATEQLIELFKAQQMSEQHQQQQEIEVQTNTSEKSN</sequence>
<dbReference type="InterPro" id="IPR039927">
    <property type="entry name" value="Ribosomal_mL43"/>
</dbReference>
<feature type="region of interest" description="Disordered" evidence="7">
    <location>
        <begin position="178"/>
        <end position="197"/>
    </location>
</feature>
<dbReference type="GO" id="GO:0005840">
    <property type="term" value="C:ribosome"/>
    <property type="evidence" value="ECO:0007669"/>
    <property type="project" value="UniProtKB-KW"/>
</dbReference>
<keyword evidence="3 10" id="KW-0689">Ribosomal protein</keyword>
<reference evidence="10" key="1">
    <citation type="submission" date="2025-08" db="UniProtKB">
        <authorList>
            <consortium name="RefSeq"/>
        </authorList>
    </citation>
    <scope>IDENTIFICATION</scope>
    <source>
        <tissue evidence="10">Whole body</tissue>
    </source>
</reference>
<dbReference type="Gene3D" id="3.40.30.10">
    <property type="entry name" value="Glutaredoxin"/>
    <property type="match status" value="1"/>
</dbReference>
<dbReference type="PANTHER" id="PTHR21396:SF2">
    <property type="entry name" value="LARGE RIBOSOMAL SUBUNIT PROTEIN ML43"/>
    <property type="match status" value="1"/>
</dbReference>
<keyword evidence="9" id="KW-1185">Reference proteome</keyword>
<protein>
    <recommendedName>
        <fullName evidence="6">Large ribosomal subunit protein mL43</fullName>
    </recommendedName>
</protein>
<comment type="similarity">
    <text evidence="2">Belongs to the mitochondrion-specific ribosomal protein mL43 family.</text>
</comment>
<accession>A0ABM1JGF5</accession>
<dbReference type="GeneID" id="107074538"/>
<comment type="subcellular location">
    <subcellularLocation>
        <location evidence="1">Mitochondrion</location>
    </subcellularLocation>
</comment>
<evidence type="ECO:0000256" key="6">
    <source>
        <dbReference type="ARBA" id="ARBA00035188"/>
    </source>
</evidence>
<keyword evidence="5" id="KW-0687">Ribonucleoprotein</keyword>
<evidence type="ECO:0000256" key="1">
    <source>
        <dbReference type="ARBA" id="ARBA00004173"/>
    </source>
</evidence>
<dbReference type="Pfam" id="PF05047">
    <property type="entry name" value="L51_S25_CI-B8"/>
    <property type="match status" value="1"/>
</dbReference>
<feature type="domain" description="Ribosomal protein/NADH dehydrogenase" evidence="8">
    <location>
        <begin position="37"/>
        <end position="110"/>
    </location>
</feature>
<evidence type="ECO:0000256" key="3">
    <source>
        <dbReference type="ARBA" id="ARBA00022980"/>
    </source>
</evidence>
<gene>
    <name evidence="10" type="primary">LOC107074538</name>
</gene>
<dbReference type="RefSeq" id="XP_015191543.1">
    <property type="nucleotide sequence ID" value="XM_015336057.1"/>
</dbReference>
<proteinExistence type="inferred from homology"/>
<dbReference type="InterPro" id="IPR036249">
    <property type="entry name" value="Thioredoxin-like_sf"/>
</dbReference>
<evidence type="ECO:0000256" key="4">
    <source>
        <dbReference type="ARBA" id="ARBA00023128"/>
    </source>
</evidence>
<dbReference type="Proteomes" id="UP000694924">
    <property type="component" value="Unplaced"/>
</dbReference>
<evidence type="ECO:0000259" key="8">
    <source>
        <dbReference type="SMART" id="SM00916"/>
    </source>
</evidence>
<dbReference type="InterPro" id="IPR007741">
    <property type="entry name" value="Ribosomal_mL43/mS25/NADH_DH"/>
</dbReference>
<name>A0ABM1JGF5_POLDO</name>
<dbReference type="SUPFAM" id="SSF52833">
    <property type="entry name" value="Thioredoxin-like"/>
    <property type="match status" value="1"/>
</dbReference>
<evidence type="ECO:0000313" key="9">
    <source>
        <dbReference type="Proteomes" id="UP000694924"/>
    </source>
</evidence>
<evidence type="ECO:0000256" key="5">
    <source>
        <dbReference type="ARBA" id="ARBA00023274"/>
    </source>
</evidence>
<evidence type="ECO:0000313" key="10">
    <source>
        <dbReference type="RefSeq" id="XP_015191543.1"/>
    </source>
</evidence>
<feature type="compositionally biased region" description="Low complexity" evidence="7">
    <location>
        <begin position="178"/>
        <end position="189"/>
    </location>
</feature>
<evidence type="ECO:0000256" key="2">
    <source>
        <dbReference type="ARBA" id="ARBA00006073"/>
    </source>
</evidence>
<dbReference type="PANTHER" id="PTHR21396">
    <property type="entry name" value="39S RIBOSOMAL PROTEIN L43"/>
    <property type="match status" value="1"/>
</dbReference>
<organism evidence="9 10">
    <name type="scientific">Polistes dominula</name>
    <name type="common">European paper wasp</name>
    <name type="synonym">Vespa dominula</name>
    <dbReference type="NCBI Taxonomy" id="743375"/>
    <lineage>
        <taxon>Eukaryota</taxon>
        <taxon>Metazoa</taxon>
        <taxon>Ecdysozoa</taxon>
        <taxon>Arthropoda</taxon>
        <taxon>Hexapoda</taxon>
        <taxon>Insecta</taxon>
        <taxon>Pterygota</taxon>
        <taxon>Neoptera</taxon>
        <taxon>Endopterygota</taxon>
        <taxon>Hymenoptera</taxon>
        <taxon>Apocrita</taxon>
        <taxon>Aculeata</taxon>
        <taxon>Vespoidea</taxon>
        <taxon>Vespidae</taxon>
        <taxon>Polistinae</taxon>
        <taxon>Polistini</taxon>
        <taxon>Polistes</taxon>
    </lineage>
</organism>
<dbReference type="SMART" id="SM00916">
    <property type="entry name" value="L51_S25_CI-B8"/>
    <property type="match status" value="1"/>
</dbReference>
<evidence type="ECO:0000256" key="7">
    <source>
        <dbReference type="SAM" id="MobiDB-lite"/>
    </source>
</evidence>
<keyword evidence="4" id="KW-0496">Mitochondrion</keyword>